<dbReference type="Pfam" id="PF00724">
    <property type="entry name" value="Oxidored_FMN"/>
    <property type="match status" value="1"/>
</dbReference>
<evidence type="ECO:0000256" key="2">
    <source>
        <dbReference type="ARBA" id="ARBA00023002"/>
    </source>
</evidence>
<dbReference type="CDD" id="cd04735">
    <property type="entry name" value="OYE_like_4_FMN"/>
    <property type="match status" value="1"/>
</dbReference>
<feature type="domain" description="NADH:flavin oxidoreductase/NADH oxidase N-terminal" evidence="3">
    <location>
        <begin position="8"/>
        <end position="346"/>
    </location>
</feature>
<evidence type="ECO:0000313" key="6">
    <source>
        <dbReference type="EMBL" id="VED65654.1"/>
    </source>
</evidence>
<organism evidence="6 9">
    <name type="scientific">Streptococcus agalactiae</name>
    <dbReference type="NCBI Taxonomy" id="1311"/>
    <lineage>
        <taxon>Bacteria</taxon>
        <taxon>Bacillati</taxon>
        <taxon>Bacillota</taxon>
        <taxon>Bacilli</taxon>
        <taxon>Lactobacillales</taxon>
        <taxon>Streptococcaceae</taxon>
        <taxon>Streptococcus</taxon>
    </lineage>
</organism>
<dbReference type="EMBL" id="QHGZ01000107">
    <property type="protein sequence ID" value="RDY83741.1"/>
    <property type="molecule type" value="Genomic_DNA"/>
</dbReference>
<reference evidence="5 8" key="2">
    <citation type="journal article" date="2018" name="Emerg. Microbes Infect.">
        <title>Phenotypic and molecular analysis of nontypeable Group B streptococci: identification of cps2a and hybrid cps2a/cps5 Group B streptococcal capsule gene clusters.</title>
        <authorList>
            <person name="Alhhazmi A."/>
            <person name="Tyrrell G.J."/>
        </authorList>
    </citation>
    <scope>NUCLEOTIDE SEQUENCE [LARGE SCALE GENOMIC DNA]</scope>
    <source>
        <strain evidence="5 8">PLGBS17</strain>
    </source>
</reference>
<dbReference type="PANTHER" id="PTHR43656:SF2">
    <property type="entry name" value="BINDING OXIDOREDUCTASE, PUTATIVE (AFU_ORTHOLOGUE AFUA_2G08260)-RELATED"/>
    <property type="match status" value="1"/>
</dbReference>
<keyword evidence="1" id="KW-0285">Flavoprotein</keyword>
<evidence type="ECO:0000259" key="3">
    <source>
        <dbReference type="Pfam" id="PF00724"/>
    </source>
</evidence>
<dbReference type="InterPro" id="IPR001155">
    <property type="entry name" value="OxRdtase_FMN_N"/>
</dbReference>
<reference evidence="4 7" key="1">
    <citation type="journal article" date="2016" name="Sci. Rep.">
        <title>Serotype IV Streptococcus agalactiae ST-452 has arisen from large genomic recombination events between CC23 and the hypervirulent CC17 lineages.</title>
        <authorList>
            <person name="Campisi E."/>
            <person name="Rinaudo C.D."/>
            <person name="Donati C."/>
            <person name="Barucco M."/>
            <person name="Torricelli G."/>
            <person name="Edwards M.S."/>
            <person name="Baker C.J."/>
            <person name="Margarit I."/>
            <person name="Rosini R."/>
        </authorList>
    </citation>
    <scope>NUCLEOTIDE SEQUENCE [LARGE SCALE GENOMIC DNA]</scope>
    <source>
        <strain evidence="4 7">CZ-PW-140</strain>
    </source>
</reference>
<dbReference type="RefSeq" id="WP_001067079.1">
    <property type="nucleotide sequence ID" value="NZ_CABFMI010000020.1"/>
</dbReference>
<evidence type="ECO:0000313" key="8">
    <source>
        <dbReference type="Proteomes" id="UP000256718"/>
    </source>
</evidence>
<dbReference type="InterPro" id="IPR051799">
    <property type="entry name" value="NADH_flavin_oxidoreductase"/>
</dbReference>
<dbReference type="EMBL" id="LR134265">
    <property type="protein sequence ID" value="VED65654.1"/>
    <property type="molecule type" value="Genomic_DNA"/>
</dbReference>
<keyword evidence="2 6" id="KW-0560">Oxidoreductase</keyword>
<evidence type="ECO:0000313" key="5">
    <source>
        <dbReference type="EMBL" id="RDY83741.1"/>
    </source>
</evidence>
<reference evidence="6 9" key="3">
    <citation type="submission" date="2018-12" db="EMBL/GenBank/DDBJ databases">
        <authorList>
            <consortium name="Pathogen Informatics"/>
        </authorList>
    </citation>
    <scope>NUCLEOTIDE SEQUENCE [LARGE SCALE GENOMIC DNA]</scope>
    <source>
        <strain evidence="6 9">NCTC8184</strain>
    </source>
</reference>
<protein>
    <submittedName>
        <fullName evidence="4 6">NADH-dependent flavin oxidoreductase</fullName>
        <ecNumber evidence="6">1.6.99.1</ecNumber>
    </submittedName>
</protein>
<dbReference type="KEGG" id="sage:EN72_05930"/>
<dbReference type="Proteomes" id="UP000093122">
    <property type="component" value="Unassembled WGS sequence"/>
</dbReference>
<dbReference type="Proteomes" id="UP000256718">
    <property type="component" value="Unassembled WGS sequence"/>
</dbReference>
<dbReference type="SUPFAM" id="SSF51395">
    <property type="entry name" value="FMN-linked oxidoreductases"/>
    <property type="match status" value="1"/>
</dbReference>
<dbReference type="EC" id="1.6.99.1" evidence="6"/>
<proteinExistence type="predicted"/>
<name>A0A076YYG5_STRAG</name>
<dbReference type="AlphaFoldDB" id="A0A076YYG5"/>
<gene>
    <name evidence="6" type="primary">namA</name>
    <name evidence="4" type="ORF">AX245_05810</name>
    <name evidence="5" type="ORF">C4618_03995</name>
    <name evidence="6" type="ORF">NCTC8184_01712</name>
</gene>
<dbReference type="EMBL" id="MAWT01000009">
    <property type="protein sequence ID" value="OCM72253.1"/>
    <property type="molecule type" value="Genomic_DNA"/>
</dbReference>
<dbReference type="GO" id="GO:0003959">
    <property type="term" value="F:NADPH dehydrogenase activity"/>
    <property type="evidence" value="ECO:0007669"/>
    <property type="project" value="UniProtKB-EC"/>
</dbReference>
<evidence type="ECO:0000313" key="7">
    <source>
        <dbReference type="Proteomes" id="UP000093122"/>
    </source>
</evidence>
<evidence type="ECO:0000313" key="9">
    <source>
        <dbReference type="Proteomes" id="UP000268870"/>
    </source>
</evidence>
<dbReference type="Gene3D" id="3.20.20.70">
    <property type="entry name" value="Aldolase class I"/>
    <property type="match status" value="1"/>
</dbReference>
<dbReference type="InterPro" id="IPR013785">
    <property type="entry name" value="Aldolase_TIM"/>
</dbReference>
<dbReference type="GO" id="GO:0010181">
    <property type="term" value="F:FMN binding"/>
    <property type="evidence" value="ECO:0007669"/>
    <property type="project" value="InterPro"/>
</dbReference>
<dbReference type="PANTHER" id="PTHR43656">
    <property type="entry name" value="BINDING OXIDOREDUCTASE, PUTATIVE (AFU_ORTHOLOGUE AFUA_2G08260)-RELATED"/>
    <property type="match status" value="1"/>
</dbReference>
<evidence type="ECO:0000256" key="1">
    <source>
        <dbReference type="ARBA" id="ARBA00022630"/>
    </source>
</evidence>
<evidence type="ECO:0000313" key="4">
    <source>
        <dbReference type="EMBL" id="OCM72253.1"/>
    </source>
</evidence>
<sequence length="399" mass="44766">MNNVQGNLFRPLILPNGLSLENRFVLSPMVTNSSTSEGFVTDDDIAYAVRRAKSAPLQITGAAYVTEYGQLFEYGFSVSKDEDIPGLTKLAKAMKSKGAKAVLQLTHAGRFSSHTLARHGYVYGPSPMQLQSPYPHQVKELTHKDILMIIDEYVQATRRAIQAGFDGVEISSAQRLLIQTFFSTFSNQRKDEYGPQTLTNRCRLGLEVFKAVQKVIREEAESDFILGFRATPEETRGSQIGYSIEEFMEFLEKILAIAQVDYLAIASWGHDVFRNTIRSEGVYKGQLVNQVIFEHFGDRVPIMATGGINSASKVFEALQHAHMVGASTPLVVDPEFLQKIKAKRSDQINLRIKVSDLEGLAIPKASFKDIVPLMDYGESLPKEAREVFRELRSNYREER</sequence>
<dbReference type="Proteomes" id="UP000268870">
    <property type="component" value="Chromosome"/>
</dbReference>
<accession>A0A076YYG5</accession>